<sequence>MKEVILSKRSQTFIEDLRVYLFSSGKKEEEIEEIVTELEDHLIEAEKRGKSIEDIIGKSPKTYMQQLSNEMKIDYKTWMKYFVIIIAGVFSISIIGDILNGPISYSLLEIGGSLVISLLFIMLTFWVFKLVSSRSLTYGIQGLLFFLLAIVPLGLFIGLEFATRSITTPVVEFGIIGTWIAGGLTVIFLIAISIWAKTLILPVIAAFLVLPEYLLGFANMNEETMLIWSTVITYAGIGAYVLFTAKRNK</sequence>
<dbReference type="STRING" id="171693.BN988_03218"/>
<reference evidence="3 5" key="2">
    <citation type="submission" date="2014-03" db="EMBL/GenBank/DDBJ databases">
        <authorList>
            <person name="Urmite Genomes U."/>
        </authorList>
    </citation>
    <scope>NUCLEOTIDE SEQUENCE [LARGE SCALE GENOMIC DNA]</scope>
    <source>
        <strain evidence="3 5">S1</strain>
    </source>
</reference>
<keyword evidence="1" id="KW-0812">Transmembrane</keyword>
<proteinExistence type="predicted"/>
<name>W9AGR3_9BACI</name>
<reference evidence="3 5" key="1">
    <citation type="submission" date="2014-03" db="EMBL/GenBank/DDBJ databases">
        <title>Draft genome sequencing of Oceanobacillus picturae strain S1 isolated from human gut.</title>
        <authorList>
            <person name="Croce O."/>
            <person name="Lagier J.C."/>
            <person name="Raoult D."/>
        </authorList>
    </citation>
    <scope>NUCLEOTIDE SEQUENCE [LARGE SCALE GENOMIC DNA]</scope>
    <source>
        <strain evidence="3 5">S1</strain>
    </source>
</reference>
<evidence type="ECO:0000313" key="4">
    <source>
        <dbReference type="EMBL" id="GAQ18232.1"/>
    </source>
</evidence>
<evidence type="ECO:0000313" key="3">
    <source>
        <dbReference type="EMBL" id="CDO04653.1"/>
    </source>
</evidence>
<comment type="caution">
    <text evidence="3">The sequence shown here is derived from an EMBL/GenBank/DDBJ whole genome shotgun (WGS) entry which is preliminary data.</text>
</comment>
<keyword evidence="1" id="KW-1133">Transmembrane helix</keyword>
<dbReference type="EMBL" id="CCAX010000003">
    <property type="protein sequence ID" value="CDO04653.1"/>
    <property type="molecule type" value="Genomic_DNA"/>
</dbReference>
<dbReference type="Pfam" id="PF08006">
    <property type="entry name" value="HAAS_TM"/>
    <property type="match status" value="1"/>
</dbReference>
<evidence type="ECO:0000256" key="1">
    <source>
        <dbReference type="SAM" id="Phobius"/>
    </source>
</evidence>
<dbReference type="AlphaFoldDB" id="W9AGR3"/>
<dbReference type="PANTHER" id="PTHR41307">
    <property type="entry name" value="MEMBRANE PROTEIN-RELATED"/>
    <property type="match status" value="1"/>
</dbReference>
<dbReference type="InterPro" id="IPR012963">
    <property type="entry name" value="HAAS_TM"/>
</dbReference>
<reference evidence="6" key="3">
    <citation type="submission" date="2015-07" db="EMBL/GenBank/DDBJ databases">
        <title>Draft Genome Sequence of Oceanobacillus picturae Heshi-B3 that Was Isolated from Fermented Rice Bran with Aging Salted Mackerel, Which Was Named Heshiko as Traditional Fermented Seafood in Japan.</title>
        <authorList>
            <person name="Akuzawa S."/>
            <person name="Nakagawa J."/>
            <person name="Kanekatsu T."/>
            <person name="Kanesaki Y."/>
            <person name="Suzuki T."/>
        </authorList>
    </citation>
    <scope>NUCLEOTIDE SEQUENCE [LARGE SCALE GENOMIC DNA]</scope>
    <source>
        <strain evidence="6">Heshi-B3</strain>
    </source>
</reference>
<feature type="transmembrane region" description="Helical" evidence="1">
    <location>
        <begin position="105"/>
        <end position="128"/>
    </location>
</feature>
<dbReference type="eggNOG" id="COG4858">
    <property type="taxonomic scope" value="Bacteria"/>
</dbReference>
<feature type="domain" description="HAAS transmembrane region" evidence="2">
    <location>
        <begin position="93"/>
        <end position="202"/>
    </location>
</feature>
<reference evidence="4 6" key="4">
    <citation type="journal article" date="2016" name="Genome Announc.">
        <title>Draft Genome Sequence of Oceanobacillus picturae Heshi-B3, Isolated from Fermented Rice Bran in a Traditional Japanese Seafood Dish.</title>
        <authorList>
            <person name="Akuzawa S."/>
            <person name="Nagaoka J."/>
            <person name="Kanekatsu M."/>
            <person name="Kanesaki Y."/>
            <person name="Suzuki T."/>
        </authorList>
    </citation>
    <scope>NUCLEOTIDE SEQUENCE [LARGE SCALE GENOMIC DNA]</scope>
    <source>
        <strain evidence="4 6">Heshi-B3</strain>
    </source>
</reference>
<dbReference type="Proteomes" id="UP000052946">
    <property type="component" value="Unassembled WGS sequence"/>
</dbReference>
<protein>
    <submittedName>
        <fullName evidence="4">Membrane protein</fullName>
    </submittedName>
</protein>
<dbReference type="Gene3D" id="1.10.1900.10">
    <property type="entry name" value="c-terminal domain of poly(a) binding protein"/>
    <property type="match status" value="1"/>
</dbReference>
<dbReference type="SUPFAM" id="SSF158560">
    <property type="entry name" value="BH3980-like"/>
    <property type="match status" value="1"/>
</dbReference>
<dbReference type="Proteomes" id="UP000028863">
    <property type="component" value="Unassembled WGS sequence"/>
</dbReference>
<dbReference type="PANTHER" id="PTHR41307:SF1">
    <property type="entry name" value="MEMBRANE PROTEIN"/>
    <property type="match status" value="1"/>
</dbReference>
<dbReference type="EMBL" id="BBXV01000024">
    <property type="protein sequence ID" value="GAQ18232.1"/>
    <property type="molecule type" value="Genomic_DNA"/>
</dbReference>
<evidence type="ECO:0000313" key="6">
    <source>
        <dbReference type="Proteomes" id="UP000052946"/>
    </source>
</evidence>
<evidence type="ECO:0000259" key="2">
    <source>
        <dbReference type="Pfam" id="PF08006"/>
    </source>
</evidence>
<keyword evidence="5" id="KW-1185">Reference proteome</keyword>
<feature type="transmembrane region" description="Helical" evidence="1">
    <location>
        <begin position="225"/>
        <end position="243"/>
    </location>
</feature>
<gene>
    <name evidence="3" type="ORF">BN988_03218</name>
    <name evidence="4" type="ORF">OPHB3_2171</name>
</gene>
<feature type="transmembrane region" description="Helical" evidence="1">
    <location>
        <begin position="199"/>
        <end position="219"/>
    </location>
</feature>
<feature type="transmembrane region" description="Helical" evidence="1">
    <location>
        <begin position="173"/>
        <end position="192"/>
    </location>
</feature>
<accession>W9AGR3</accession>
<organism evidence="3 5">
    <name type="scientific">Oceanobacillus picturae</name>
    <dbReference type="NCBI Taxonomy" id="171693"/>
    <lineage>
        <taxon>Bacteria</taxon>
        <taxon>Bacillati</taxon>
        <taxon>Bacillota</taxon>
        <taxon>Bacilli</taxon>
        <taxon>Bacillales</taxon>
        <taxon>Bacillaceae</taxon>
        <taxon>Oceanobacillus</taxon>
    </lineage>
</organism>
<keyword evidence="1" id="KW-0472">Membrane</keyword>
<evidence type="ECO:0000313" key="5">
    <source>
        <dbReference type="Proteomes" id="UP000028863"/>
    </source>
</evidence>
<dbReference type="OrthoDB" id="1750748at2"/>
<dbReference type="RefSeq" id="WP_036577833.1">
    <property type="nucleotide sequence ID" value="NZ_BBXV01000024.1"/>
</dbReference>
<feature type="transmembrane region" description="Helical" evidence="1">
    <location>
        <begin position="81"/>
        <end position="99"/>
    </location>
</feature>
<feature type="transmembrane region" description="Helical" evidence="1">
    <location>
        <begin position="140"/>
        <end position="161"/>
    </location>
</feature>